<dbReference type="InterPro" id="IPR011990">
    <property type="entry name" value="TPR-like_helical_dom_sf"/>
</dbReference>
<reference evidence="3" key="2">
    <citation type="journal article" date="2023" name="Science">
        <title>Genomic signatures of disease resistance in endangered staghorn corals.</title>
        <authorList>
            <person name="Vollmer S.V."/>
            <person name="Selwyn J.D."/>
            <person name="Despard B.A."/>
            <person name="Roesel C.L."/>
        </authorList>
    </citation>
    <scope>NUCLEOTIDE SEQUENCE</scope>
    <source>
        <strain evidence="3">K2</strain>
    </source>
</reference>
<protein>
    <submittedName>
        <fullName evidence="3">Sel1-repeat-containing protein YbeQ</fullName>
    </submittedName>
</protein>
<dbReference type="PANTHER" id="PTHR11102:SF160">
    <property type="entry name" value="ERAD-ASSOCIATED E3 UBIQUITIN-PROTEIN LIGASE COMPONENT HRD3"/>
    <property type="match status" value="1"/>
</dbReference>
<dbReference type="InterPro" id="IPR006597">
    <property type="entry name" value="Sel1-like"/>
</dbReference>
<dbReference type="AlphaFoldDB" id="A0AAD9Q4N1"/>
<dbReference type="InterPro" id="IPR019734">
    <property type="entry name" value="TPR_rpt"/>
</dbReference>
<evidence type="ECO:0000313" key="4">
    <source>
        <dbReference type="Proteomes" id="UP001249851"/>
    </source>
</evidence>
<comment type="similarity">
    <text evidence="1">Belongs to the sel-1 family.</text>
</comment>
<dbReference type="PROSITE" id="PS50005">
    <property type="entry name" value="TPR"/>
    <property type="match status" value="1"/>
</dbReference>
<dbReference type="SUPFAM" id="SSF48452">
    <property type="entry name" value="TPR-like"/>
    <property type="match status" value="1"/>
</dbReference>
<proteinExistence type="inferred from homology"/>
<evidence type="ECO:0000313" key="3">
    <source>
        <dbReference type="EMBL" id="KAK2554286.1"/>
    </source>
</evidence>
<organism evidence="3 4">
    <name type="scientific">Acropora cervicornis</name>
    <name type="common">Staghorn coral</name>
    <dbReference type="NCBI Taxonomy" id="6130"/>
    <lineage>
        <taxon>Eukaryota</taxon>
        <taxon>Metazoa</taxon>
        <taxon>Cnidaria</taxon>
        <taxon>Anthozoa</taxon>
        <taxon>Hexacorallia</taxon>
        <taxon>Scleractinia</taxon>
        <taxon>Astrocoeniina</taxon>
        <taxon>Acroporidae</taxon>
        <taxon>Acropora</taxon>
    </lineage>
</organism>
<keyword evidence="2" id="KW-0802">TPR repeat</keyword>
<dbReference type="SMART" id="SM00671">
    <property type="entry name" value="SEL1"/>
    <property type="match status" value="4"/>
</dbReference>
<accession>A0AAD9Q4N1</accession>
<evidence type="ECO:0000256" key="2">
    <source>
        <dbReference type="PROSITE-ProRule" id="PRU00339"/>
    </source>
</evidence>
<comment type="caution">
    <text evidence="3">The sequence shown here is derived from an EMBL/GenBank/DDBJ whole genome shotgun (WGS) entry which is preliminary data.</text>
</comment>
<keyword evidence="4" id="KW-1185">Reference proteome</keyword>
<dbReference type="SUPFAM" id="SSF81901">
    <property type="entry name" value="HCP-like"/>
    <property type="match status" value="1"/>
</dbReference>
<evidence type="ECO:0000256" key="1">
    <source>
        <dbReference type="ARBA" id="ARBA00038101"/>
    </source>
</evidence>
<reference evidence="3" key="1">
    <citation type="journal article" date="2023" name="G3 (Bethesda)">
        <title>Whole genome assembly and annotation of the endangered Caribbean coral Acropora cervicornis.</title>
        <authorList>
            <person name="Selwyn J.D."/>
            <person name="Vollmer S.V."/>
        </authorList>
    </citation>
    <scope>NUCLEOTIDE SEQUENCE</scope>
    <source>
        <strain evidence="3">K2</strain>
    </source>
</reference>
<dbReference type="Gene3D" id="1.25.40.10">
    <property type="entry name" value="Tetratricopeptide repeat domain"/>
    <property type="match status" value="2"/>
</dbReference>
<dbReference type="InterPro" id="IPR050767">
    <property type="entry name" value="Sel1_AlgK"/>
</dbReference>
<dbReference type="PANTHER" id="PTHR11102">
    <property type="entry name" value="SEL-1-LIKE PROTEIN"/>
    <property type="match status" value="1"/>
</dbReference>
<name>A0AAD9Q4N1_ACRCE</name>
<dbReference type="Pfam" id="PF08238">
    <property type="entry name" value="Sel1"/>
    <property type="match status" value="5"/>
</dbReference>
<feature type="repeat" description="TPR" evidence="2">
    <location>
        <begin position="408"/>
        <end position="441"/>
    </location>
</feature>
<gene>
    <name evidence="3" type="ORF">P5673_024292</name>
</gene>
<sequence length="659" mass="74609">MNFLNPSALNLSAYCLENYGTIENLQRKAKSGEITAQVDLGLAYSEGLGKELPKDTDKAIGWLNTAVERGCELPFTLAKLGELLDWKGTIKHRRKAYEMYQRAARLGCTSSQINLAEMYRCGVEGVVNEDLSEAFKWYKKAAGEDPSNSCRPDLEGVEKLLAGTMKRVETAMGDEQKKSALKFLYKYYLAGDCPEGRPQPTKAIYYLTRTAELGDTEAQLKLGQVYLHGSCEQLKDQCEQLNVTQHSASDVTVEALTQSYSIVTEKLKHRSGIHPFAIFQPVLFSEKMLNEFSWSPTAKIYLKAFKLVKEGFEILYKSNFTDERGISLIAYGFLSENSILQAFPLNSLVISFAFQETERKISITSHEVDHKKIMCLKNIIYFIQNAEPDSPAPEDPFKFDECYTSWLHILYFLLGGFYIIAGQFKDAAEAFENSLKCCPSYFPAKRGLGYCLLNLYALTVPCKVGTSSDSELTHVLLDHPFNYLKETFPNIEQLFDGAEKTLKEFLAEAPPCWKTYPNACYYLAQLALYTKNMVGFKRSYELGQDAEEKRLPFFNPVNLPLKDRMTPIYQLFANVKQPVMCGNRMCTKNVKESKLLTCSSCGKQKYCGNSNHSNTTNLIKPFPSYKTHRIESGENIRHNYILREEPHKALYAISGFATV</sequence>
<dbReference type="Proteomes" id="UP001249851">
    <property type="component" value="Unassembled WGS sequence"/>
</dbReference>
<dbReference type="EMBL" id="JARQWQ010000071">
    <property type="protein sequence ID" value="KAK2554286.1"/>
    <property type="molecule type" value="Genomic_DNA"/>
</dbReference>